<dbReference type="InterPro" id="IPR011990">
    <property type="entry name" value="TPR-like_helical_dom_sf"/>
</dbReference>
<organism evidence="1 2">
    <name type="scientific">Thermococcus peptonophilus</name>
    <dbReference type="NCBI Taxonomy" id="53952"/>
    <lineage>
        <taxon>Archaea</taxon>
        <taxon>Methanobacteriati</taxon>
        <taxon>Methanobacteriota</taxon>
        <taxon>Thermococci</taxon>
        <taxon>Thermococcales</taxon>
        <taxon>Thermococcaceae</taxon>
        <taxon>Thermococcus</taxon>
    </lineage>
</organism>
<dbReference type="Proteomes" id="UP000073604">
    <property type="component" value="Chromosome"/>
</dbReference>
<dbReference type="EMBL" id="CP014750">
    <property type="protein sequence ID" value="AMQ18593.1"/>
    <property type="molecule type" value="Genomic_DNA"/>
</dbReference>
<protein>
    <submittedName>
        <fullName evidence="1">Uncharacterized protein</fullName>
    </submittedName>
</protein>
<sequence length="364" mass="40672">MSTKNILMMSIDDIVALAERGQFDEAIQRVPELYNPVEQIEALAKIALIMMEKGLGDWVWDVIEDAAYITENSEDSYVKSLGYAIIGATLFQLGDEDGAEEYLDMALEEAERIEDPLEKGEVVAEIAHNVAMTGDIDGALGLFDEAFDLIAKAEVDYRTKVDELIKIAEIIEKTGDDLPSATAREFYEVAFDIFDKLRVNQKAAVVEKKIELAKTLENVGLPEIRRAVLEGRYHYALALIRRKFKGVKGLIGQLEVALWMKMVNSPEYKDVVKQALDGIKEAEVLPSNAYSIAFLLTELGYLKEALYFVRPITDQTKKDELLQKIALAFSERGEFEAARKIAGAISDPLLRAQTLRDIEAIEIG</sequence>
<proteinExistence type="predicted"/>
<accession>A0A142CUZ1</accession>
<gene>
    <name evidence="1" type="ORF">A0127_05140</name>
</gene>
<dbReference type="KEGG" id="tpep:A0127_05140"/>
<reference evidence="2" key="1">
    <citation type="submission" date="2016-03" db="EMBL/GenBank/DDBJ databases">
        <authorList>
            <person name="Oger P.M."/>
        </authorList>
    </citation>
    <scope>NUCLEOTIDE SEQUENCE [LARGE SCALE GENOMIC DNA]</scope>
    <source>
        <strain evidence="2">OG-1</strain>
    </source>
</reference>
<dbReference type="AlphaFoldDB" id="A0A142CUZ1"/>
<dbReference type="Gene3D" id="1.25.40.10">
    <property type="entry name" value="Tetratricopeptide repeat domain"/>
    <property type="match status" value="1"/>
</dbReference>
<dbReference type="STRING" id="53952.A0127_05140"/>
<evidence type="ECO:0000313" key="1">
    <source>
        <dbReference type="EMBL" id="AMQ18593.1"/>
    </source>
</evidence>
<keyword evidence="2" id="KW-1185">Reference proteome</keyword>
<evidence type="ECO:0000313" key="2">
    <source>
        <dbReference type="Proteomes" id="UP000073604"/>
    </source>
</evidence>
<name>A0A142CUZ1_9EURY</name>
<dbReference type="SUPFAM" id="SSF48452">
    <property type="entry name" value="TPR-like"/>
    <property type="match status" value="1"/>
</dbReference>